<feature type="domain" description="FAD/NAD(P)-binding" evidence="8">
    <location>
        <begin position="16"/>
        <end position="304"/>
    </location>
</feature>
<dbReference type="PRINTS" id="PR00368">
    <property type="entry name" value="FADPNR"/>
</dbReference>
<gene>
    <name evidence="9" type="ORF">CM1_00590</name>
</gene>
<evidence type="ECO:0000256" key="5">
    <source>
        <dbReference type="ARBA" id="ARBA00023284"/>
    </source>
</evidence>
<sequence length="315" mass="34674">MLKVNADFLTKDQVIYDLVIVGAGPAGIASAIYGKRANLNLAIIEGNTPGGKIVKTNIVENYPGFKTITGPELGLEMYNHLLAFEPVVFYNNLIKIDHLNDTFILYLDNKTTVFSKTVIYATGMEERKLGIEKEDYFYGKGISYCAICDAALYKGKTVGVVGGGNSAIQEAIYLSSIAKTVHLIHRREVFRSDALLVEKLKKISNVVFHLNATVKQLIGQEKLQTVKLASTVDKSESEIAIDCLFPYIGFESNNKPVLDLKLNLDQNGFILGDENMQTNIKGFYVAGDCRSKSFRQIATAISDGVTAVLKVRDDI</sequence>
<comment type="subunit">
    <text evidence="6">Homodimer.</text>
</comment>
<evidence type="ECO:0000256" key="6">
    <source>
        <dbReference type="RuleBase" id="RU003880"/>
    </source>
</evidence>
<organism evidence="9 10">
    <name type="scientific">Mycoplasmoides genitalium M6320</name>
    <dbReference type="NCBI Taxonomy" id="662945"/>
    <lineage>
        <taxon>Bacteria</taxon>
        <taxon>Bacillati</taxon>
        <taxon>Mycoplasmatota</taxon>
        <taxon>Mycoplasmoidales</taxon>
        <taxon>Mycoplasmoidaceae</taxon>
        <taxon>Mycoplasmoides</taxon>
    </lineage>
</organism>
<keyword evidence="5 6" id="KW-0676">Redox-active center</keyword>
<dbReference type="InterPro" id="IPR023753">
    <property type="entry name" value="FAD/NAD-binding_dom"/>
</dbReference>
<dbReference type="SUPFAM" id="SSF51905">
    <property type="entry name" value="FAD/NAD(P)-binding domain"/>
    <property type="match status" value="1"/>
</dbReference>
<dbReference type="KEGG" id="mgx:CM1_00590"/>
<keyword evidence="2 6" id="KW-0274">FAD</keyword>
<reference evidence="9 10" key="1">
    <citation type="journal article" date="2012" name="J. Bacteriol.">
        <title>Draft Genome Sequences of Four Axenic Mycoplasma genitalium Strains Isolated from Denmark, Japan, and Australia.</title>
        <authorList>
            <person name="McGowin C.L."/>
            <person name="Ma L."/>
            <person name="Jensen J.S."/>
            <person name="Mancuso M.M."/>
            <person name="Hamasuna R."/>
            <person name="Adegboye D."/>
            <person name="Martin D.H."/>
        </authorList>
    </citation>
    <scope>NUCLEOTIDE SEQUENCE [LARGE SCALE GENOMIC DNA]</scope>
    <source>
        <strain evidence="9 10">M6320</strain>
    </source>
</reference>
<dbReference type="InterPro" id="IPR005982">
    <property type="entry name" value="Thioredox_Rdtase"/>
</dbReference>
<dbReference type="RefSeq" id="WP_009885660.1">
    <property type="nucleotide sequence ID" value="NC_018497.1"/>
</dbReference>
<protein>
    <recommendedName>
        <fullName evidence="6">Thioredoxin reductase</fullName>
        <ecNumber evidence="6">1.8.1.9</ecNumber>
    </recommendedName>
</protein>
<dbReference type="GO" id="GO:0019430">
    <property type="term" value="P:removal of superoxide radicals"/>
    <property type="evidence" value="ECO:0007669"/>
    <property type="project" value="UniProtKB-UniRule"/>
</dbReference>
<accession>A0ABC7ZIJ9</accession>
<dbReference type="PRINTS" id="PR00469">
    <property type="entry name" value="PNDRDTASEII"/>
</dbReference>
<dbReference type="Proteomes" id="UP000005254">
    <property type="component" value="Chromosome"/>
</dbReference>
<dbReference type="GeneID" id="99646921"/>
<dbReference type="InterPro" id="IPR036188">
    <property type="entry name" value="FAD/NAD-bd_sf"/>
</dbReference>
<dbReference type="SMR" id="A0ABC7ZIJ9"/>
<name>A0ABC7ZIJ9_MYCGT</name>
<evidence type="ECO:0000256" key="4">
    <source>
        <dbReference type="ARBA" id="ARBA00023157"/>
    </source>
</evidence>
<evidence type="ECO:0000256" key="3">
    <source>
        <dbReference type="ARBA" id="ARBA00023002"/>
    </source>
</evidence>
<proteinExistence type="inferred from homology"/>
<dbReference type="EC" id="1.8.1.9" evidence="6"/>
<dbReference type="AlphaFoldDB" id="A0ABC7ZIJ9"/>
<evidence type="ECO:0000256" key="7">
    <source>
        <dbReference type="RuleBase" id="RU003881"/>
    </source>
</evidence>
<dbReference type="NCBIfam" id="TIGR01292">
    <property type="entry name" value="TRX_reduct"/>
    <property type="match status" value="1"/>
</dbReference>
<keyword evidence="4" id="KW-1015">Disulfide bond</keyword>
<evidence type="ECO:0000313" key="9">
    <source>
        <dbReference type="EMBL" id="AFQ03908.1"/>
    </source>
</evidence>
<comment type="cofactor">
    <cofactor evidence="7">
        <name>FAD</name>
        <dbReference type="ChEBI" id="CHEBI:57692"/>
    </cofactor>
    <text evidence="7">Binds 1 FAD per subunit.</text>
</comment>
<comment type="similarity">
    <text evidence="6">Belongs to the class-II pyridine nucleotide-disulfide oxidoreductase family.</text>
</comment>
<evidence type="ECO:0000259" key="8">
    <source>
        <dbReference type="Pfam" id="PF07992"/>
    </source>
</evidence>
<comment type="catalytic activity">
    <reaction evidence="6">
        <text>[thioredoxin]-dithiol + NADP(+) = [thioredoxin]-disulfide + NADPH + H(+)</text>
        <dbReference type="Rhea" id="RHEA:20345"/>
        <dbReference type="Rhea" id="RHEA-COMP:10698"/>
        <dbReference type="Rhea" id="RHEA-COMP:10700"/>
        <dbReference type="ChEBI" id="CHEBI:15378"/>
        <dbReference type="ChEBI" id="CHEBI:29950"/>
        <dbReference type="ChEBI" id="CHEBI:50058"/>
        <dbReference type="ChEBI" id="CHEBI:57783"/>
        <dbReference type="ChEBI" id="CHEBI:58349"/>
        <dbReference type="EC" id="1.8.1.9"/>
    </reaction>
</comment>
<dbReference type="EMBL" id="CP003772">
    <property type="protein sequence ID" value="AFQ03908.1"/>
    <property type="molecule type" value="Genomic_DNA"/>
</dbReference>
<evidence type="ECO:0000313" key="10">
    <source>
        <dbReference type="Proteomes" id="UP000005254"/>
    </source>
</evidence>
<keyword evidence="1 6" id="KW-0285">Flavoprotein</keyword>
<dbReference type="PANTHER" id="PTHR48105">
    <property type="entry name" value="THIOREDOXIN REDUCTASE 1-RELATED-RELATED"/>
    <property type="match status" value="1"/>
</dbReference>
<dbReference type="InterPro" id="IPR008255">
    <property type="entry name" value="Pyr_nucl-diS_OxRdtase_2_AS"/>
</dbReference>
<dbReference type="PROSITE" id="PS00573">
    <property type="entry name" value="PYRIDINE_REDOX_2"/>
    <property type="match status" value="1"/>
</dbReference>
<evidence type="ECO:0000256" key="2">
    <source>
        <dbReference type="ARBA" id="ARBA00022827"/>
    </source>
</evidence>
<dbReference type="Gene3D" id="3.50.50.60">
    <property type="entry name" value="FAD/NAD(P)-binding domain"/>
    <property type="match status" value="2"/>
</dbReference>
<keyword evidence="3 6" id="KW-0560">Oxidoreductase</keyword>
<dbReference type="InterPro" id="IPR050097">
    <property type="entry name" value="Ferredoxin-NADP_redctase_2"/>
</dbReference>
<dbReference type="GO" id="GO:0004791">
    <property type="term" value="F:thioredoxin-disulfide reductase (NADPH) activity"/>
    <property type="evidence" value="ECO:0007669"/>
    <property type="project" value="UniProtKB-UniRule"/>
</dbReference>
<keyword evidence="7" id="KW-0521">NADP</keyword>
<dbReference type="Pfam" id="PF07992">
    <property type="entry name" value="Pyr_redox_2"/>
    <property type="match status" value="1"/>
</dbReference>
<evidence type="ECO:0000256" key="1">
    <source>
        <dbReference type="ARBA" id="ARBA00022630"/>
    </source>
</evidence>